<reference evidence="4" key="1">
    <citation type="journal article" date="2020" name="mSystems">
        <title>Genome- and Community-Level Interaction Insights into Carbon Utilization and Element Cycling Functions of Hydrothermarchaeota in Hydrothermal Sediment.</title>
        <authorList>
            <person name="Zhou Z."/>
            <person name="Liu Y."/>
            <person name="Xu W."/>
            <person name="Pan J."/>
            <person name="Luo Z.H."/>
            <person name="Li M."/>
        </authorList>
    </citation>
    <scope>NUCLEOTIDE SEQUENCE [LARGE SCALE GENOMIC DNA]</scope>
    <source>
        <strain evidence="4">SpSt-1121</strain>
    </source>
</reference>
<organism evidence="4">
    <name type="scientific">Ignisphaera aggregans</name>
    <dbReference type="NCBI Taxonomy" id="334771"/>
    <lineage>
        <taxon>Archaea</taxon>
        <taxon>Thermoproteota</taxon>
        <taxon>Thermoprotei</taxon>
        <taxon>Desulfurococcales</taxon>
        <taxon>Desulfurococcaceae</taxon>
        <taxon>Ignisphaera</taxon>
    </lineage>
</organism>
<protein>
    <recommendedName>
        <fullName evidence="3">Cas12f1-like TNB domain-containing protein</fullName>
    </recommendedName>
</protein>
<dbReference type="AlphaFoldDB" id="A0A7C5XNH4"/>
<dbReference type="Pfam" id="PF07282">
    <property type="entry name" value="Cas12f1-like_TNB"/>
    <property type="match status" value="1"/>
</dbReference>
<sequence>MKWVRRARDRWLRKARNILLDSSHYIAKKIVEIAKEYSATVVLEDLEKLRERANGDRFSWKLQLWCYKRVQSFVEYKALVESIKVVYTDPRRTSKTSPNGKPLAFINYRFVKLGDVSTTRDVIASWNLALRGLKQMRGSRVTLTPDSPRGEAMTPRAKRENPGAEKYSHVFTGNYK</sequence>
<feature type="region of interest" description="Disordered" evidence="2">
    <location>
        <begin position="143"/>
        <end position="165"/>
    </location>
</feature>
<name>A0A7C5XNH4_9CREN</name>
<accession>A0A7C5XNH4</accession>
<dbReference type="EMBL" id="DRZI01000329">
    <property type="protein sequence ID" value="HHP82507.1"/>
    <property type="molecule type" value="Genomic_DNA"/>
</dbReference>
<evidence type="ECO:0000256" key="2">
    <source>
        <dbReference type="SAM" id="MobiDB-lite"/>
    </source>
</evidence>
<feature type="domain" description="Cas12f1-like TNB" evidence="3">
    <location>
        <begin position="67"/>
        <end position="128"/>
    </location>
</feature>
<keyword evidence="1" id="KW-0238">DNA-binding</keyword>
<proteinExistence type="predicted"/>
<evidence type="ECO:0000256" key="1">
    <source>
        <dbReference type="ARBA" id="ARBA00023125"/>
    </source>
</evidence>
<dbReference type="GO" id="GO:0003677">
    <property type="term" value="F:DNA binding"/>
    <property type="evidence" value="ECO:0007669"/>
    <property type="project" value="UniProtKB-KW"/>
</dbReference>
<gene>
    <name evidence="4" type="ORF">ENM84_07580</name>
</gene>
<evidence type="ECO:0000313" key="4">
    <source>
        <dbReference type="EMBL" id="HHP82507.1"/>
    </source>
</evidence>
<evidence type="ECO:0000259" key="3">
    <source>
        <dbReference type="Pfam" id="PF07282"/>
    </source>
</evidence>
<comment type="caution">
    <text evidence="4">The sequence shown here is derived from an EMBL/GenBank/DDBJ whole genome shotgun (WGS) entry which is preliminary data.</text>
</comment>
<dbReference type="NCBIfam" id="TIGR01766">
    <property type="entry name" value="IS200/IS605 family accessory protein TnpB-like domain"/>
    <property type="match status" value="1"/>
</dbReference>
<dbReference type="InterPro" id="IPR010095">
    <property type="entry name" value="Cas12f1-like_TNB"/>
</dbReference>